<protein>
    <submittedName>
        <fullName evidence="2">Uncharacterized protein</fullName>
    </submittedName>
</protein>
<feature type="region of interest" description="Disordered" evidence="1">
    <location>
        <begin position="351"/>
        <end position="399"/>
    </location>
</feature>
<dbReference type="EMBL" id="AYKW01000009">
    <property type="protein sequence ID" value="PIL32917.1"/>
    <property type="molecule type" value="Genomic_DNA"/>
</dbReference>
<feature type="region of interest" description="Disordered" evidence="1">
    <location>
        <begin position="282"/>
        <end position="302"/>
    </location>
</feature>
<sequence>MPRITTRTRRRRSQVAWSAAGASRATCLHATLLGSAGRTGEGSPFVCTASCVCVSCLTVRRFPLSDIDVRCPSWLVLLPLTLDTDLVPAARRGGLVPVSALCVSLLRFCISCAHHAFALYSSVVCSQSPFPSSPCSPSSHRAVSPCQTSLRPLLSAEQLTYTSHSLLLAPPPWTLRFSASLVDMYSSVIYYRGVISFAPEPSSRSSPSALLGPPRRWRSVLSPPARHPRVLVVAGTPNAPPLFRPTSTIPSCQGLRSLPAYHPPTLDHPILLVTSRFHLPNRPDRTVSSRHPSSCRLRTDDRTGQLGPVVHIPQPTASSILHSALNRAVVAIGFPVVPSLSVPSLLLTAPMRLSPSPSSPRRPSPVAIRPYRRSACSNSPASLLPRHRWARGRARGGGR</sequence>
<keyword evidence="3" id="KW-1185">Reference proteome</keyword>
<feature type="compositionally biased region" description="Basic residues" evidence="1">
    <location>
        <begin position="385"/>
        <end position="399"/>
    </location>
</feature>
<dbReference type="Proteomes" id="UP000230002">
    <property type="component" value="Unassembled WGS sequence"/>
</dbReference>
<dbReference type="AlphaFoldDB" id="A0A2G8SGT7"/>
<reference evidence="2 3" key="1">
    <citation type="journal article" date="2015" name="Sci. Rep.">
        <title>Chromosome-level genome map provides insights into diverse defense mechanisms in the medicinal fungus Ganoderma sinense.</title>
        <authorList>
            <person name="Zhu Y."/>
            <person name="Xu J."/>
            <person name="Sun C."/>
            <person name="Zhou S."/>
            <person name="Xu H."/>
            <person name="Nelson D.R."/>
            <person name="Qian J."/>
            <person name="Song J."/>
            <person name="Luo H."/>
            <person name="Xiang L."/>
            <person name="Li Y."/>
            <person name="Xu Z."/>
            <person name="Ji A."/>
            <person name="Wang L."/>
            <person name="Lu S."/>
            <person name="Hayward A."/>
            <person name="Sun W."/>
            <person name="Li X."/>
            <person name="Schwartz D.C."/>
            <person name="Wang Y."/>
            <person name="Chen S."/>
        </authorList>
    </citation>
    <scope>NUCLEOTIDE SEQUENCE [LARGE SCALE GENOMIC DNA]</scope>
    <source>
        <strain evidence="2 3">ZZ0214-1</strain>
    </source>
</reference>
<comment type="caution">
    <text evidence="2">The sequence shown here is derived from an EMBL/GenBank/DDBJ whole genome shotgun (WGS) entry which is preliminary data.</text>
</comment>
<gene>
    <name evidence="2" type="ORF">GSI_05035</name>
</gene>
<organism evidence="2 3">
    <name type="scientific">Ganoderma sinense ZZ0214-1</name>
    <dbReference type="NCBI Taxonomy" id="1077348"/>
    <lineage>
        <taxon>Eukaryota</taxon>
        <taxon>Fungi</taxon>
        <taxon>Dikarya</taxon>
        <taxon>Basidiomycota</taxon>
        <taxon>Agaricomycotina</taxon>
        <taxon>Agaricomycetes</taxon>
        <taxon>Polyporales</taxon>
        <taxon>Polyporaceae</taxon>
        <taxon>Ganoderma</taxon>
    </lineage>
</organism>
<evidence type="ECO:0000313" key="3">
    <source>
        <dbReference type="Proteomes" id="UP000230002"/>
    </source>
</evidence>
<evidence type="ECO:0000313" key="2">
    <source>
        <dbReference type="EMBL" id="PIL32917.1"/>
    </source>
</evidence>
<name>A0A2G8SGT7_9APHY</name>
<evidence type="ECO:0000256" key="1">
    <source>
        <dbReference type="SAM" id="MobiDB-lite"/>
    </source>
</evidence>
<proteinExistence type="predicted"/>
<accession>A0A2G8SGT7</accession>